<dbReference type="Pfam" id="PF01926">
    <property type="entry name" value="MMR_HSR1"/>
    <property type="match status" value="1"/>
</dbReference>
<keyword evidence="2" id="KW-0547">Nucleotide-binding</keyword>
<dbReference type="InterPro" id="IPR023179">
    <property type="entry name" value="GTP-bd_ortho_bundle_sf"/>
</dbReference>
<feature type="region of interest" description="Disordered" evidence="6">
    <location>
        <begin position="63"/>
        <end position="106"/>
    </location>
</feature>
<dbReference type="Proteomes" id="UP001165083">
    <property type="component" value="Unassembled WGS sequence"/>
</dbReference>
<dbReference type="Gene3D" id="3.40.50.300">
    <property type="entry name" value="P-loop containing nucleotide triphosphate hydrolases"/>
    <property type="match status" value="1"/>
</dbReference>
<protein>
    <recommendedName>
        <fullName evidence="5">Guanine nucleotide-binding protein-like 1</fullName>
    </recommendedName>
</protein>
<dbReference type="GO" id="GO:0005525">
    <property type="term" value="F:GTP binding"/>
    <property type="evidence" value="ECO:0007669"/>
    <property type="project" value="UniProtKB-KW"/>
</dbReference>
<keyword evidence="1" id="KW-0597">Phosphoprotein</keyword>
<sequence>MEVDTSATPAATPAVLTSPPPAPVRRKLDMDAEDDDEASELPSVYDLMQEVARLQQAVRDIGDSDPSIFADDDASRDSFSAERTPPRYRQKARTASGGSDSFTRSGIYSGRKIATNVGNMSPYKNVGAMPRAEFDTMAGLKTPPTKRRESLTPAASRTVPRPTRVAALTRENISLLPTPRTQNFTGSVCGSQKSRTSIRTDGGAVFSRLYQPDFYKNREEKFKNLRDRRDSLNCSFTPRTNRRDSISSRDSIGSGSQASMQSAKTDVYQRCRYGSLVCSNGHVVAVKVVSGRGDLRTIFQRESKAAIEARKKDATRELVYAEDRGNSQSIYAYGIQDPANQPRILTKPKWSRDMTPEELNEVDDQAFKEWVEYLEQEVANREDNAQLNLYERNLEVWRQLWRVIERSSMLVHLADARCPLLHISDQLMTHIRTKFPWKRVILVLTKTDLVAKERVQQWSTYLQARYGQDIPVLAYSRDQVDESNATLMRTIGQVSVGVEHRAMNDDPTADERQKDTLTIGFVGEPNVGKSSLLNSLFDRKLVSVSATPGHTKHLQTHYFERVEMLERSDGIFSRILVCDCPGVVFPRFNVPVLLQILFGSFPIAQTREPFSAVRFIAENCVPHLHEVYKLKPVEEDDEWWCPYTLCEAYAQLRGFRVKGGKLDVHRAANTLLRDTLNGKKVVLSFPPPADTYRFN</sequence>
<evidence type="ECO:0000256" key="2">
    <source>
        <dbReference type="ARBA" id="ARBA00022741"/>
    </source>
</evidence>
<dbReference type="SUPFAM" id="SSF52540">
    <property type="entry name" value="P-loop containing nucleoside triphosphate hydrolases"/>
    <property type="match status" value="1"/>
</dbReference>
<dbReference type="PROSITE" id="PS51721">
    <property type="entry name" value="G_CP"/>
    <property type="match status" value="1"/>
</dbReference>
<keyword evidence="9" id="KW-1185">Reference proteome</keyword>
<evidence type="ECO:0000256" key="6">
    <source>
        <dbReference type="SAM" id="MobiDB-lite"/>
    </source>
</evidence>
<feature type="region of interest" description="Disordered" evidence="6">
    <location>
        <begin position="233"/>
        <end position="261"/>
    </location>
</feature>
<organism evidence="8 9">
    <name type="scientific">Phytophthora lilii</name>
    <dbReference type="NCBI Taxonomy" id="2077276"/>
    <lineage>
        <taxon>Eukaryota</taxon>
        <taxon>Sar</taxon>
        <taxon>Stramenopiles</taxon>
        <taxon>Oomycota</taxon>
        <taxon>Peronosporomycetes</taxon>
        <taxon>Peronosporales</taxon>
        <taxon>Peronosporaceae</taxon>
        <taxon>Phytophthora</taxon>
    </lineage>
</organism>
<dbReference type="InterPro" id="IPR043358">
    <property type="entry name" value="GNL1-like"/>
</dbReference>
<evidence type="ECO:0000256" key="1">
    <source>
        <dbReference type="ARBA" id="ARBA00022553"/>
    </source>
</evidence>
<dbReference type="InterPro" id="IPR027417">
    <property type="entry name" value="P-loop_NTPase"/>
</dbReference>
<dbReference type="PANTHER" id="PTHR45709">
    <property type="entry name" value="LARGE SUBUNIT GTPASE 1 HOMOLOG-RELATED"/>
    <property type="match status" value="1"/>
</dbReference>
<name>A0A9W6X173_9STRA</name>
<gene>
    <name evidence="8" type="ORF">Plil01_001043800</name>
</gene>
<dbReference type="InterPro" id="IPR030378">
    <property type="entry name" value="G_CP_dom"/>
</dbReference>
<feature type="region of interest" description="Disordered" evidence="6">
    <location>
        <begin position="1"/>
        <end position="42"/>
    </location>
</feature>
<evidence type="ECO:0000256" key="4">
    <source>
        <dbReference type="ARBA" id="ARBA00037770"/>
    </source>
</evidence>
<dbReference type="GO" id="GO:0003924">
    <property type="term" value="F:GTPase activity"/>
    <property type="evidence" value="ECO:0007669"/>
    <property type="project" value="InterPro"/>
</dbReference>
<dbReference type="EMBL" id="BSXW01000548">
    <property type="protein sequence ID" value="GMF25321.1"/>
    <property type="molecule type" value="Genomic_DNA"/>
</dbReference>
<comment type="function">
    <text evidence="4">Possible regulatory or functional link with the histocompatibility cluster.</text>
</comment>
<comment type="caution">
    <text evidence="8">The sequence shown here is derived from an EMBL/GenBank/DDBJ whole genome shotgun (WGS) entry which is preliminary data.</text>
</comment>
<feature type="domain" description="CP-type G" evidence="7">
    <location>
        <begin position="397"/>
        <end position="586"/>
    </location>
</feature>
<proteinExistence type="predicted"/>
<feature type="region of interest" description="Disordered" evidence="6">
    <location>
        <begin position="138"/>
        <end position="159"/>
    </location>
</feature>
<keyword evidence="3" id="KW-0342">GTP-binding</keyword>
<evidence type="ECO:0000256" key="5">
    <source>
        <dbReference type="ARBA" id="ARBA00039902"/>
    </source>
</evidence>
<evidence type="ECO:0000313" key="8">
    <source>
        <dbReference type="EMBL" id="GMF25321.1"/>
    </source>
</evidence>
<feature type="compositionally biased region" description="Polar residues" evidence="6">
    <location>
        <begin position="96"/>
        <end position="106"/>
    </location>
</feature>
<dbReference type="AlphaFoldDB" id="A0A9W6X173"/>
<dbReference type="Gene3D" id="1.10.1580.10">
    <property type="match status" value="1"/>
</dbReference>
<dbReference type="PANTHER" id="PTHR45709:SF3">
    <property type="entry name" value="GUANINE NUCLEOTIDE-BINDING PROTEIN-LIKE 1"/>
    <property type="match status" value="1"/>
</dbReference>
<evidence type="ECO:0000259" key="7">
    <source>
        <dbReference type="PROSITE" id="PS51721"/>
    </source>
</evidence>
<dbReference type="InterPro" id="IPR006073">
    <property type="entry name" value="GTP-bd"/>
</dbReference>
<evidence type="ECO:0000256" key="3">
    <source>
        <dbReference type="ARBA" id="ARBA00023134"/>
    </source>
</evidence>
<accession>A0A9W6X173</accession>
<reference evidence="8" key="1">
    <citation type="submission" date="2023-04" db="EMBL/GenBank/DDBJ databases">
        <title>Phytophthora lilii NBRC 32176.</title>
        <authorList>
            <person name="Ichikawa N."/>
            <person name="Sato H."/>
            <person name="Tonouchi N."/>
        </authorList>
    </citation>
    <scope>NUCLEOTIDE SEQUENCE</scope>
    <source>
        <strain evidence="8">NBRC 32176</strain>
    </source>
</reference>
<evidence type="ECO:0000313" key="9">
    <source>
        <dbReference type="Proteomes" id="UP001165083"/>
    </source>
</evidence>
<dbReference type="OrthoDB" id="61815at2759"/>